<gene>
    <name evidence="3" type="ORF">SAMN05443663_104295</name>
</gene>
<dbReference type="Proteomes" id="UP000184071">
    <property type="component" value="Unassembled WGS sequence"/>
</dbReference>
<keyword evidence="4" id="KW-1185">Reference proteome</keyword>
<dbReference type="Pfam" id="PF00534">
    <property type="entry name" value="Glycos_transf_1"/>
    <property type="match status" value="1"/>
</dbReference>
<protein>
    <submittedName>
        <fullName evidence="3">Glycosyltransferase involved in cell wall bisynthesis</fullName>
    </submittedName>
</protein>
<dbReference type="GO" id="GO:0009103">
    <property type="term" value="P:lipopolysaccharide biosynthetic process"/>
    <property type="evidence" value="ECO:0007669"/>
    <property type="project" value="TreeGrafter"/>
</dbReference>
<dbReference type="AlphaFoldDB" id="A0A1M5NUR8"/>
<evidence type="ECO:0000256" key="1">
    <source>
        <dbReference type="ARBA" id="ARBA00022679"/>
    </source>
</evidence>
<dbReference type="OrthoDB" id="9801573at2"/>
<organism evidence="3 4">
    <name type="scientific">Flavobacterium defluvii</name>
    <dbReference type="NCBI Taxonomy" id="370979"/>
    <lineage>
        <taxon>Bacteria</taxon>
        <taxon>Pseudomonadati</taxon>
        <taxon>Bacteroidota</taxon>
        <taxon>Flavobacteriia</taxon>
        <taxon>Flavobacteriales</taxon>
        <taxon>Flavobacteriaceae</taxon>
        <taxon>Flavobacterium</taxon>
    </lineage>
</organism>
<evidence type="ECO:0000313" key="4">
    <source>
        <dbReference type="Proteomes" id="UP000184071"/>
    </source>
</evidence>
<dbReference type="InterPro" id="IPR001296">
    <property type="entry name" value="Glyco_trans_1"/>
</dbReference>
<dbReference type="STRING" id="370979.SAMN05443663_104295"/>
<keyword evidence="1 3" id="KW-0808">Transferase</keyword>
<sequence length="364" mass="42716">MVKVILFSQFPLPYSKTGSWTTMYYNYLTSDHQIDHIICSKPETFFENVKYQIASEDIIDKIKRKFFKKRYLGYLKALNQVIKPDNKYIIQIVDNFGIVKPLQEFLVKKGLRQNFQIQFFYHGYPPFLENFRGRWFFESIDEMVLLTHDSYKVHKDCYTILPCKFSVLHNGIDTTKFNKATFEQKINLRNELDLKDKKVFIWCSKDLPKKGLDFILQVWKNIYSQYKNTALLVVGAKRNIQIEGVHFLGSVPNNELPKYYQMSDCYLFPTLWHEGFGLSLIEALHSGCYCIASALGGVPEVLQYGKLGKLIENPHFQQEWEDAILEFLNQKEINETIIPDNLYSAQSWNLGMNKIIENAKKTLK</sequence>
<dbReference type="PANTHER" id="PTHR46401:SF2">
    <property type="entry name" value="GLYCOSYLTRANSFERASE WBBK-RELATED"/>
    <property type="match status" value="1"/>
</dbReference>
<dbReference type="PANTHER" id="PTHR46401">
    <property type="entry name" value="GLYCOSYLTRANSFERASE WBBK-RELATED"/>
    <property type="match status" value="1"/>
</dbReference>
<dbReference type="CDD" id="cd03801">
    <property type="entry name" value="GT4_PimA-like"/>
    <property type="match status" value="1"/>
</dbReference>
<reference evidence="4" key="1">
    <citation type="submission" date="2016-11" db="EMBL/GenBank/DDBJ databases">
        <authorList>
            <person name="Varghese N."/>
            <person name="Submissions S."/>
        </authorList>
    </citation>
    <scope>NUCLEOTIDE SEQUENCE [LARGE SCALE GENOMIC DNA]</scope>
    <source>
        <strain evidence="4">DSM 17963</strain>
    </source>
</reference>
<dbReference type="SUPFAM" id="SSF53756">
    <property type="entry name" value="UDP-Glycosyltransferase/glycogen phosphorylase"/>
    <property type="match status" value="1"/>
</dbReference>
<dbReference type="Gene3D" id="3.40.50.2000">
    <property type="entry name" value="Glycogen Phosphorylase B"/>
    <property type="match status" value="2"/>
</dbReference>
<evidence type="ECO:0000313" key="3">
    <source>
        <dbReference type="EMBL" id="SHG92929.1"/>
    </source>
</evidence>
<evidence type="ECO:0000259" key="2">
    <source>
        <dbReference type="Pfam" id="PF00534"/>
    </source>
</evidence>
<name>A0A1M5NUR8_9FLAO</name>
<dbReference type="EMBL" id="FQWC01000004">
    <property type="protein sequence ID" value="SHG92929.1"/>
    <property type="molecule type" value="Genomic_DNA"/>
</dbReference>
<dbReference type="GO" id="GO:0016757">
    <property type="term" value="F:glycosyltransferase activity"/>
    <property type="evidence" value="ECO:0007669"/>
    <property type="project" value="InterPro"/>
</dbReference>
<proteinExistence type="predicted"/>
<feature type="domain" description="Glycosyl transferase family 1" evidence="2">
    <location>
        <begin position="187"/>
        <end position="337"/>
    </location>
</feature>
<accession>A0A1M5NUR8</accession>